<evidence type="ECO:0000313" key="2">
    <source>
        <dbReference type="EMBL" id="KAK1297671.1"/>
    </source>
</evidence>
<proteinExistence type="predicted"/>
<feature type="compositionally biased region" description="Low complexity" evidence="1">
    <location>
        <begin position="1"/>
        <end position="16"/>
    </location>
</feature>
<reference evidence="2" key="2">
    <citation type="submission" date="2023-06" db="EMBL/GenBank/DDBJ databases">
        <authorList>
            <person name="Ma L."/>
            <person name="Liu K.-W."/>
            <person name="Li Z."/>
            <person name="Hsiao Y.-Y."/>
            <person name="Qi Y."/>
            <person name="Fu T."/>
            <person name="Tang G."/>
            <person name="Zhang D."/>
            <person name="Sun W.-H."/>
            <person name="Liu D.-K."/>
            <person name="Li Y."/>
            <person name="Chen G.-Z."/>
            <person name="Liu X.-D."/>
            <person name="Liao X.-Y."/>
            <person name="Jiang Y.-T."/>
            <person name="Yu X."/>
            <person name="Hao Y."/>
            <person name="Huang J."/>
            <person name="Zhao X.-W."/>
            <person name="Ke S."/>
            <person name="Chen Y.-Y."/>
            <person name="Wu W.-L."/>
            <person name="Hsu J.-L."/>
            <person name="Lin Y.-F."/>
            <person name="Huang M.-D."/>
            <person name="Li C.-Y."/>
            <person name="Huang L."/>
            <person name="Wang Z.-W."/>
            <person name="Zhao X."/>
            <person name="Zhong W.-Y."/>
            <person name="Peng D.-H."/>
            <person name="Ahmad S."/>
            <person name="Lan S."/>
            <person name="Zhang J.-S."/>
            <person name="Tsai W.-C."/>
            <person name="Van De Peer Y."/>
            <person name="Liu Z.-J."/>
        </authorList>
    </citation>
    <scope>NUCLEOTIDE SEQUENCE</scope>
    <source>
        <strain evidence="2">CP</strain>
        <tissue evidence="2">Leaves</tissue>
    </source>
</reference>
<reference evidence="2" key="1">
    <citation type="journal article" date="2023" name="Nat. Commun.">
        <title>Diploid and tetraploid genomes of Acorus and the evolution of monocots.</title>
        <authorList>
            <person name="Ma L."/>
            <person name="Liu K.W."/>
            <person name="Li Z."/>
            <person name="Hsiao Y.Y."/>
            <person name="Qi Y."/>
            <person name="Fu T."/>
            <person name="Tang G.D."/>
            <person name="Zhang D."/>
            <person name="Sun W.H."/>
            <person name="Liu D.K."/>
            <person name="Li Y."/>
            <person name="Chen G.Z."/>
            <person name="Liu X.D."/>
            <person name="Liao X.Y."/>
            <person name="Jiang Y.T."/>
            <person name="Yu X."/>
            <person name="Hao Y."/>
            <person name="Huang J."/>
            <person name="Zhao X.W."/>
            <person name="Ke S."/>
            <person name="Chen Y.Y."/>
            <person name="Wu W.L."/>
            <person name="Hsu J.L."/>
            <person name="Lin Y.F."/>
            <person name="Huang M.D."/>
            <person name="Li C.Y."/>
            <person name="Huang L."/>
            <person name="Wang Z.W."/>
            <person name="Zhao X."/>
            <person name="Zhong W.Y."/>
            <person name="Peng D.H."/>
            <person name="Ahmad S."/>
            <person name="Lan S."/>
            <person name="Zhang J.S."/>
            <person name="Tsai W.C."/>
            <person name="Van de Peer Y."/>
            <person name="Liu Z.J."/>
        </authorList>
    </citation>
    <scope>NUCLEOTIDE SEQUENCE</scope>
    <source>
        <strain evidence="2">CP</strain>
    </source>
</reference>
<comment type="caution">
    <text evidence="2">The sequence shown here is derived from an EMBL/GenBank/DDBJ whole genome shotgun (WGS) entry which is preliminary data.</text>
</comment>
<accession>A0AAV9D9W3</accession>
<protein>
    <submittedName>
        <fullName evidence="2">Uncharacterized protein</fullName>
    </submittedName>
</protein>
<organism evidence="2 3">
    <name type="scientific">Acorus calamus</name>
    <name type="common">Sweet flag</name>
    <dbReference type="NCBI Taxonomy" id="4465"/>
    <lineage>
        <taxon>Eukaryota</taxon>
        <taxon>Viridiplantae</taxon>
        <taxon>Streptophyta</taxon>
        <taxon>Embryophyta</taxon>
        <taxon>Tracheophyta</taxon>
        <taxon>Spermatophyta</taxon>
        <taxon>Magnoliopsida</taxon>
        <taxon>Liliopsida</taxon>
        <taxon>Acoraceae</taxon>
        <taxon>Acorus</taxon>
    </lineage>
</organism>
<dbReference type="AlphaFoldDB" id="A0AAV9D9W3"/>
<dbReference type="Proteomes" id="UP001180020">
    <property type="component" value="Unassembled WGS sequence"/>
</dbReference>
<evidence type="ECO:0000256" key="1">
    <source>
        <dbReference type="SAM" id="MobiDB-lite"/>
    </source>
</evidence>
<feature type="region of interest" description="Disordered" evidence="1">
    <location>
        <begin position="1"/>
        <end position="82"/>
    </location>
</feature>
<name>A0AAV9D9W3_ACOCL</name>
<gene>
    <name evidence="2" type="ORF">QJS10_CPB15g01190</name>
</gene>
<sequence length="82" mass="9093">MFKDSPSLSLVVLLNSQEDNNSQHNGTRTRKKKTNKGDKDTQHQVKMGGSFKQYVVKKTKASTKSSSKAMGLTRPHASQNKS</sequence>
<keyword evidence="3" id="KW-1185">Reference proteome</keyword>
<evidence type="ECO:0000313" key="3">
    <source>
        <dbReference type="Proteomes" id="UP001180020"/>
    </source>
</evidence>
<dbReference type="EMBL" id="JAUJYO010000015">
    <property type="protein sequence ID" value="KAK1297671.1"/>
    <property type="molecule type" value="Genomic_DNA"/>
</dbReference>